<evidence type="ECO:0000256" key="1">
    <source>
        <dbReference type="SAM" id="MobiDB-lite"/>
    </source>
</evidence>
<feature type="region of interest" description="Disordered" evidence="1">
    <location>
        <begin position="1"/>
        <end position="59"/>
    </location>
</feature>
<gene>
    <name evidence="2" type="ORF">Ccrd_005433</name>
</gene>
<dbReference type="Gramene" id="KVH92529">
    <property type="protein sequence ID" value="KVH92529"/>
    <property type="gene ID" value="Ccrd_005433"/>
</dbReference>
<dbReference type="AlphaFoldDB" id="A0A118JUI6"/>
<organism evidence="2 3">
    <name type="scientific">Cynara cardunculus var. scolymus</name>
    <name type="common">Globe artichoke</name>
    <name type="synonym">Cynara scolymus</name>
    <dbReference type="NCBI Taxonomy" id="59895"/>
    <lineage>
        <taxon>Eukaryota</taxon>
        <taxon>Viridiplantae</taxon>
        <taxon>Streptophyta</taxon>
        <taxon>Embryophyta</taxon>
        <taxon>Tracheophyta</taxon>
        <taxon>Spermatophyta</taxon>
        <taxon>Magnoliopsida</taxon>
        <taxon>eudicotyledons</taxon>
        <taxon>Gunneridae</taxon>
        <taxon>Pentapetalae</taxon>
        <taxon>asterids</taxon>
        <taxon>campanulids</taxon>
        <taxon>Asterales</taxon>
        <taxon>Asteraceae</taxon>
        <taxon>Carduoideae</taxon>
        <taxon>Cardueae</taxon>
        <taxon>Carduinae</taxon>
        <taxon>Cynara</taxon>
    </lineage>
</organism>
<dbReference type="EMBL" id="LEKV01004814">
    <property type="protein sequence ID" value="KVH92529.1"/>
    <property type="molecule type" value="Genomic_DNA"/>
</dbReference>
<evidence type="ECO:0000313" key="3">
    <source>
        <dbReference type="Proteomes" id="UP000243975"/>
    </source>
</evidence>
<sequence length="109" mass="11717">MAAIGRSRVARSCCRADPAERQSGKPGPTGKPAERRALRSGGNANPNSASALANSLSDNPCWTCTPEFLRWVKTLSAREVKEMRLLRAGSGVEGDEAAALAERRRRPAR</sequence>
<protein>
    <submittedName>
        <fullName evidence="2">Uncharacterized protein</fullName>
    </submittedName>
</protein>
<name>A0A118JUI6_CYNCS</name>
<proteinExistence type="predicted"/>
<feature type="region of interest" description="Disordered" evidence="1">
    <location>
        <begin position="89"/>
        <end position="109"/>
    </location>
</feature>
<dbReference type="Proteomes" id="UP000243975">
    <property type="component" value="Unassembled WGS sequence"/>
</dbReference>
<comment type="caution">
    <text evidence="2">The sequence shown here is derived from an EMBL/GenBank/DDBJ whole genome shotgun (WGS) entry which is preliminary data.</text>
</comment>
<evidence type="ECO:0000313" key="2">
    <source>
        <dbReference type="EMBL" id="KVH92529.1"/>
    </source>
</evidence>
<accession>A0A118JUI6</accession>
<reference evidence="2 3" key="1">
    <citation type="journal article" date="2016" name="Sci. Rep.">
        <title>The genome sequence of the outbreeding globe artichoke constructed de novo incorporating a phase-aware low-pass sequencing strategy of F1 progeny.</title>
        <authorList>
            <person name="Scaglione D."/>
            <person name="Reyes-Chin-Wo S."/>
            <person name="Acquadro A."/>
            <person name="Froenicke L."/>
            <person name="Portis E."/>
            <person name="Beitel C."/>
            <person name="Tirone M."/>
            <person name="Mauro R."/>
            <person name="Lo Monaco A."/>
            <person name="Mauromicale G."/>
            <person name="Faccioli P."/>
            <person name="Cattivelli L."/>
            <person name="Rieseberg L."/>
            <person name="Michelmore R."/>
            <person name="Lanteri S."/>
        </authorList>
    </citation>
    <scope>NUCLEOTIDE SEQUENCE [LARGE SCALE GENOMIC DNA]</scope>
    <source>
        <strain evidence="2">2C</strain>
    </source>
</reference>
<keyword evidence="3" id="KW-1185">Reference proteome</keyword>
<feature type="compositionally biased region" description="Low complexity" evidence="1">
    <location>
        <begin position="40"/>
        <end position="59"/>
    </location>
</feature>